<organism evidence="1 2">
    <name type="scientific">Sphingomonas vulcanisoli</name>
    <dbReference type="NCBI Taxonomy" id="1658060"/>
    <lineage>
        <taxon>Bacteria</taxon>
        <taxon>Pseudomonadati</taxon>
        <taxon>Pseudomonadota</taxon>
        <taxon>Alphaproteobacteria</taxon>
        <taxon>Sphingomonadales</taxon>
        <taxon>Sphingomonadaceae</taxon>
        <taxon>Sphingomonas</taxon>
    </lineage>
</organism>
<sequence length="264" mass="28842">MAVTIAGRPLRLLVDPTQADAIELDPAAADRLGLRWQKGRDLEIGRITLAGRTAQTVLETEGRSLPVTVATHDRPVSERADGLIGPDLLPYAAIRWHRADAPPPTATLTLPLRLDLGLGLVGSDTALPLPIRLRFSFVRFDSEATAAAASFLLQRYDGRFDGNTEPMPVFLGISRPSRPILFDRAPLIAGFHIRRIAVRIADFRGSNPLPADPLQPGDIVVARREAPQPAQSWVTIANDRLRRCADVTYTAQPRTLKLSCAFDP</sequence>
<accession>A0ABX0TQ92</accession>
<gene>
    <name evidence="1" type="ORF">FHS31_001285</name>
</gene>
<reference evidence="1 2" key="1">
    <citation type="submission" date="2020-03" db="EMBL/GenBank/DDBJ databases">
        <title>Genomic Encyclopedia of Type Strains, Phase III (KMG-III): the genomes of soil and plant-associated and newly described type strains.</title>
        <authorList>
            <person name="Whitman W."/>
        </authorList>
    </citation>
    <scope>NUCLEOTIDE SEQUENCE [LARGE SCALE GENOMIC DNA]</scope>
    <source>
        <strain evidence="1 2">CECT 8804</strain>
    </source>
</reference>
<keyword evidence="2" id="KW-1185">Reference proteome</keyword>
<name>A0ABX0TQ92_9SPHN</name>
<proteinExistence type="predicted"/>
<protein>
    <submittedName>
        <fullName evidence="1">Uncharacterized protein</fullName>
    </submittedName>
</protein>
<evidence type="ECO:0000313" key="1">
    <source>
        <dbReference type="EMBL" id="NIJ07689.1"/>
    </source>
</evidence>
<dbReference type="EMBL" id="JAAOZC010000002">
    <property type="protein sequence ID" value="NIJ07689.1"/>
    <property type="molecule type" value="Genomic_DNA"/>
</dbReference>
<evidence type="ECO:0000313" key="2">
    <source>
        <dbReference type="Proteomes" id="UP000727456"/>
    </source>
</evidence>
<comment type="caution">
    <text evidence="1">The sequence shown here is derived from an EMBL/GenBank/DDBJ whole genome shotgun (WGS) entry which is preliminary data.</text>
</comment>
<dbReference type="Proteomes" id="UP000727456">
    <property type="component" value="Unassembled WGS sequence"/>
</dbReference>